<dbReference type="EMBL" id="HBHX01061854">
    <property type="protein sequence ID" value="CAE0142131.1"/>
    <property type="molecule type" value="Transcribed_RNA"/>
</dbReference>
<feature type="compositionally biased region" description="Polar residues" evidence="1">
    <location>
        <begin position="11"/>
        <end position="23"/>
    </location>
</feature>
<organism evidence="3">
    <name type="scientific">Haptolina ericina</name>
    <dbReference type="NCBI Taxonomy" id="156174"/>
    <lineage>
        <taxon>Eukaryota</taxon>
        <taxon>Haptista</taxon>
        <taxon>Haptophyta</taxon>
        <taxon>Prymnesiophyceae</taxon>
        <taxon>Prymnesiales</taxon>
        <taxon>Prymnesiaceae</taxon>
        <taxon>Haptolina</taxon>
    </lineage>
</organism>
<name>A0A7S3BQ93_9EUKA</name>
<sequence>MFKLKSDASRVGSNIQETTSSLVQGAKDAGNKILDVGTSRGGSNNGLLDDNSWRLTVGFFAALIVVSIAGAVLNHPPDGANPSDYGNPNYGTIDKFTSDGQPLQFGSRS</sequence>
<protein>
    <submittedName>
        <fullName evidence="3">Uncharacterized protein</fullName>
    </submittedName>
</protein>
<reference evidence="3" key="1">
    <citation type="submission" date="2021-01" db="EMBL/GenBank/DDBJ databases">
        <authorList>
            <person name="Corre E."/>
            <person name="Pelletier E."/>
            <person name="Niang G."/>
            <person name="Scheremetjew M."/>
            <person name="Finn R."/>
            <person name="Kale V."/>
            <person name="Holt S."/>
            <person name="Cochrane G."/>
            <person name="Meng A."/>
            <person name="Brown T."/>
            <person name="Cohen L."/>
        </authorList>
    </citation>
    <scope>NUCLEOTIDE SEQUENCE</scope>
    <source>
        <strain evidence="3">CCMP281</strain>
    </source>
</reference>
<proteinExistence type="predicted"/>
<keyword evidence="2" id="KW-0472">Membrane</keyword>
<feature type="compositionally biased region" description="Polar residues" evidence="1">
    <location>
        <begin position="98"/>
        <end position="109"/>
    </location>
</feature>
<feature type="transmembrane region" description="Helical" evidence="2">
    <location>
        <begin position="53"/>
        <end position="73"/>
    </location>
</feature>
<gene>
    <name evidence="3" type="ORF">HERI1096_LOCUS34165</name>
</gene>
<keyword evidence="2" id="KW-1133">Transmembrane helix</keyword>
<evidence type="ECO:0000256" key="1">
    <source>
        <dbReference type="SAM" id="MobiDB-lite"/>
    </source>
</evidence>
<evidence type="ECO:0000313" key="3">
    <source>
        <dbReference type="EMBL" id="CAE0142131.1"/>
    </source>
</evidence>
<keyword evidence="2" id="KW-0812">Transmembrane</keyword>
<feature type="region of interest" description="Disordered" evidence="1">
    <location>
        <begin position="76"/>
        <end position="109"/>
    </location>
</feature>
<accession>A0A7S3BQ93</accession>
<dbReference type="AlphaFoldDB" id="A0A7S3BQ93"/>
<evidence type="ECO:0000256" key="2">
    <source>
        <dbReference type="SAM" id="Phobius"/>
    </source>
</evidence>
<feature type="region of interest" description="Disordered" evidence="1">
    <location>
        <begin position="1"/>
        <end position="23"/>
    </location>
</feature>